<evidence type="ECO:0000313" key="3">
    <source>
        <dbReference type="Proteomes" id="UP000636811"/>
    </source>
</evidence>
<evidence type="ECO:0000313" key="2">
    <source>
        <dbReference type="EMBL" id="MBF7981828.1"/>
    </source>
</evidence>
<reference evidence="2 3" key="1">
    <citation type="submission" date="2020-11" db="EMBL/GenBank/DDBJ databases">
        <title>Taxonomic investigation of Rahnella strains.</title>
        <authorList>
            <person name="Lee S.D."/>
        </authorList>
    </citation>
    <scope>NUCLEOTIDE SEQUENCE [LARGE SCALE GENOMIC DNA]</scope>
    <source>
        <strain evidence="2 3">SAP-17</strain>
    </source>
</reference>
<dbReference type="PANTHER" id="PTHR34980">
    <property type="entry name" value="INNER MEMBRANE PROTEIN-RELATED-RELATED"/>
    <property type="match status" value="1"/>
</dbReference>
<feature type="transmembrane region" description="Helical" evidence="1">
    <location>
        <begin position="74"/>
        <end position="92"/>
    </location>
</feature>
<keyword evidence="1" id="KW-0472">Membrane</keyword>
<protein>
    <submittedName>
        <fullName evidence="2">DUF805 domain-containing protein</fullName>
    </submittedName>
</protein>
<dbReference type="Proteomes" id="UP000636811">
    <property type="component" value="Unassembled WGS sequence"/>
</dbReference>
<dbReference type="PANTHER" id="PTHR34980:SF2">
    <property type="entry name" value="INNER MEMBRANE PROTEIN YHAH-RELATED"/>
    <property type="match status" value="1"/>
</dbReference>
<keyword evidence="1" id="KW-1133">Transmembrane helix</keyword>
<dbReference type="Pfam" id="PF05656">
    <property type="entry name" value="DUF805"/>
    <property type="match status" value="1"/>
</dbReference>
<keyword evidence="1" id="KW-0812">Transmembrane</keyword>
<dbReference type="EMBL" id="JADOBI010000011">
    <property type="protein sequence ID" value="MBF7981828.1"/>
    <property type="molecule type" value="Genomic_DNA"/>
</dbReference>
<accession>A0ABS0ECK8</accession>
<feature type="transmembrane region" description="Helical" evidence="1">
    <location>
        <begin position="23"/>
        <end position="42"/>
    </location>
</feature>
<evidence type="ECO:0000256" key="1">
    <source>
        <dbReference type="SAM" id="Phobius"/>
    </source>
</evidence>
<keyword evidence="3" id="KW-1185">Reference proteome</keyword>
<name>A0ABS0ECK8_9GAMM</name>
<comment type="caution">
    <text evidence="2">The sequence shown here is derived from an EMBL/GenBank/DDBJ whole genome shotgun (WGS) entry which is preliminary data.</text>
</comment>
<organism evidence="2 3">
    <name type="scientific">Rahnella laticis</name>
    <dbReference type="NCBI Taxonomy" id="2787622"/>
    <lineage>
        <taxon>Bacteria</taxon>
        <taxon>Pseudomonadati</taxon>
        <taxon>Pseudomonadota</taxon>
        <taxon>Gammaproteobacteria</taxon>
        <taxon>Enterobacterales</taxon>
        <taxon>Yersiniaceae</taxon>
        <taxon>Rahnella</taxon>
    </lineage>
</organism>
<sequence>MNWYIKAIKNYSTFSGRAKRREYWWFTLFNGLISLGVTLFALLFGDDWIISTIYSLFAFLPGLAVMVRRNHDTGYSGWWILCPIFNLILMFFKSDPEDNRFGPYPAETAE</sequence>
<feature type="transmembrane region" description="Helical" evidence="1">
    <location>
        <begin position="48"/>
        <end position="67"/>
    </location>
</feature>
<proteinExistence type="predicted"/>
<dbReference type="RefSeq" id="WP_195815725.1">
    <property type="nucleotide sequence ID" value="NZ_JADOBI010000011.1"/>
</dbReference>
<gene>
    <name evidence="2" type="ORF">IV433_20665</name>
</gene>
<dbReference type="InterPro" id="IPR008523">
    <property type="entry name" value="DUF805"/>
</dbReference>